<reference evidence="8" key="1">
    <citation type="submission" date="2019-12" db="EMBL/GenBank/DDBJ databases">
        <authorList>
            <person name="Cremers G."/>
        </authorList>
    </citation>
    <scope>NUCLEOTIDE SEQUENCE</scope>
    <source>
        <strain evidence="8">Vvax</strain>
    </source>
</reference>
<organism evidence="8">
    <name type="scientific">Variovorax paradoxus</name>
    <dbReference type="NCBI Taxonomy" id="34073"/>
    <lineage>
        <taxon>Bacteria</taxon>
        <taxon>Pseudomonadati</taxon>
        <taxon>Pseudomonadota</taxon>
        <taxon>Betaproteobacteria</taxon>
        <taxon>Burkholderiales</taxon>
        <taxon>Comamonadaceae</taxon>
        <taxon>Variovorax</taxon>
    </lineage>
</organism>
<dbReference type="Pfam" id="PF00672">
    <property type="entry name" value="HAMP"/>
    <property type="match status" value="1"/>
</dbReference>
<dbReference type="CDD" id="cd11386">
    <property type="entry name" value="MCP_signal"/>
    <property type="match status" value="1"/>
</dbReference>
<dbReference type="InterPro" id="IPR003660">
    <property type="entry name" value="HAMP_dom"/>
</dbReference>
<dbReference type="InterPro" id="IPR024478">
    <property type="entry name" value="HlyB_4HB_MCP"/>
</dbReference>
<feature type="domain" description="HAMP" evidence="7">
    <location>
        <begin position="199"/>
        <end position="251"/>
    </location>
</feature>
<dbReference type="GO" id="GO:0004888">
    <property type="term" value="F:transmembrane signaling receptor activity"/>
    <property type="evidence" value="ECO:0007669"/>
    <property type="project" value="TreeGrafter"/>
</dbReference>
<dbReference type="SMART" id="SM00283">
    <property type="entry name" value="MA"/>
    <property type="match status" value="1"/>
</dbReference>
<dbReference type="SMART" id="SM00304">
    <property type="entry name" value="HAMP"/>
    <property type="match status" value="1"/>
</dbReference>
<dbReference type="PANTHER" id="PTHR43531">
    <property type="entry name" value="PROTEIN ICFG"/>
    <property type="match status" value="1"/>
</dbReference>
<feature type="domain" description="Methyl-accepting transducer" evidence="6">
    <location>
        <begin position="256"/>
        <end position="485"/>
    </location>
</feature>
<evidence type="ECO:0000259" key="6">
    <source>
        <dbReference type="PROSITE" id="PS50111"/>
    </source>
</evidence>
<evidence type="ECO:0000313" key="8">
    <source>
        <dbReference type="EMBL" id="CAA2109823.1"/>
    </source>
</evidence>
<protein>
    <submittedName>
        <fullName evidence="8">Methyl-accepting chemotaxis protein I</fullName>
    </submittedName>
</protein>
<evidence type="ECO:0000259" key="7">
    <source>
        <dbReference type="PROSITE" id="PS50885"/>
    </source>
</evidence>
<accession>A0A679JUC7</accession>
<evidence type="ECO:0000256" key="3">
    <source>
        <dbReference type="PROSITE-ProRule" id="PRU00284"/>
    </source>
</evidence>
<dbReference type="Gene3D" id="1.10.287.950">
    <property type="entry name" value="Methyl-accepting chemotaxis protein"/>
    <property type="match status" value="1"/>
</dbReference>
<name>A0A679JUC7_VARPD</name>
<proteinExistence type="inferred from homology"/>
<feature type="coiled-coil region" evidence="4">
    <location>
        <begin position="456"/>
        <end position="494"/>
    </location>
</feature>
<dbReference type="CDD" id="cd06225">
    <property type="entry name" value="HAMP"/>
    <property type="match status" value="1"/>
</dbReference>
<comment type="similarity">
    <text evidence="2">Belongs to the methyl-accepting chemotaxis (MCP) protein family.</text>
</comment>
<dbReference type="PANTHER" id="PTHR43531:SF14">
    <property type="entry name" value="METHYL-ACCEPTING CHEMOTAXIS PROTEIN I-RELATED"/>
    <property type="match status" value="1"/>
</dbReference>
<dbReference type="AlphaFoldDB" id="A0A679JUC7"/>
<keyword evidence="5" id="KW-0472">Membrane</keyword>
<dbReference type="InterPro" id="IPR004089">
    <property type="entry name" value="MCPsignal_dom"/>
</dbReference>
<dbReference type="Pfam" id="PF00015">
    <property type="entry name" value="MCPsignal"/>
    <property type="match status" value="1"/>
</dbReference>
<dbReference type="FunFam" id="1.10.287.950:FF:000002">
    <property type="entry name" value="Methyl-accepting chemotaxis protein"/>
    <property type="match status" value="1"/>
</dbReference>
<evidence type="ECO:0000256" key="1">
    <source>
        <dbReference type="ARBA" id="ARBA00022481"/>
    </source>
</evidence>
<keyword evidence="3" id="KW-0807">Transducer</keyword>
<dbReference type="InterPro" id="IPR051310">
    <property type="entry name" value="MCP_chemotaxis"/>
</dbReference>
<evidence type="ECO:0000256" key="2">
    <source>
        <dbReference type="ARBA" id="ARBA00029447"/>
    </source>
</evidence>
<dbReference type="GO" id="GO:0005886">
    <property type="term" value="C:plasma membrane"/>
    <property type="evidence" value="ECO:0007669"/>
    <property type="project" value="TreeGrafter"/>
</dbReference>
<gene>
    <name evidence="8" type="primary">tsr_3</name>
    <name evidence="8" type="ORF">VVAX_06095</name>
</gene>
<dbReference type="GO" id="GO:0007165">
    <property type="term" value="P:signal transduction"/>
    <property type="evidence" value="ECO:0007669"/>
    <property type="project" value="UniProtKB-KW"/>
</dbReference>
<dbReference type="PROSITE" id="PS50111">
    <property type="entry name" value="CHEMOTAXIS_TRANSDUC_2"/>
    <property type="match status" value="1"/>
</dbReference>
<keyword evidence="5" id="KW-1133">Transmembrane helix</keyword>
<evidence type="ECO:0000256" key="4">
    <source>
        <dbReference type="SAM" id="Coils"/>
    </source>
</evidence>
<dbReference type="SUPFAM" id="SSF58104">
    <property type="entry name" value="Methyl-accepting chemotaxis protein (MCP) signaling domain"/>
    <property type="match status" value="1"/>
</dbReference>
<dbReference type="Pfam" id="PF12729">
    <property type="entry name" value="4HB_MCP_1"/>
    <property type="match status" value="1"/>
</dbReference>
<dbReference type="PROSITE" id="PS50885">
    <property type="entry name" value="HAMP"/>
    <property type="match status" value="1"/>
</dbReference>
<dbReference type="GO" id="GO:0006935">
    <property type="term" value="P:chemotaxis"/>
    <property type="evidence" value="ECO:0007669"/>
    <property type="project" value="TreeGrafter"/>
</dbReference>
<keyword evidence="1" id="KW-0488">Methylation</keyword>
<keyword evidence="5" id="KW-0812">Transmembrane</keyword>
<sequence length="508" mass="54038">MSFIAVLVLTVCVGAVSVLQLGKVHDMSSDLATNWMPATRSLLEMKNLVARYRSQELQHILSASYEEMGTYEKSMEQTWAQLQKNKAEYATLISEPQEREIFPEFEKLLTQYGVEHNKIIAISHTQDAEQATTLSRGKSLQLSRDMNTALDKLTEVNVTGAVRAGATADAVYSQARLWVVGLLVGAVALGLVLALWIARLVARPLEEAVKVAQSVAAGDLTSRIESDTTDETGLLLEALKGMNDSLVKIVGEVRTGTDTIATASSQIASGNQDLSSRTEEQASSLEETAASMEELTSTVKQNADNARQANQLAVSASEVAVKGGTVVSQVVDTMGSINASSKKIVDIIGVIDGIAFQTNILALNAAVEAARAGEQGRGFAVVASEVRSLAQRSAAAAKEIKTLIGDSVEKVEEGSKQVEEAGRTMEEIVGSVKRVTDIMGEITAASQEQTSGIEQINQAITQMDQVTQQNAALVEEASAAAQSLQEQAGSLSEVVGVFRLGDPQLALN</sequence>
<feature type="transmembrane region" description="Helical" evidence="5">
    <location>
        <begin position="177"/>
        <end position="198"/>
    </location>
</feature>
<evidence type="ECO:0000256" key="5">
    <source>
        <dbReference type="SAM" id="Phobius"/>
    </source>
</evidence>
<keyword evidence="4" id="KW-0175">Coiled coil</keyword>
<dbReference type="EMBL" id="LR743508">
    <property type="protein sequence ID" value="CAA2109823.1"/>
    <property type="molecule type" value="Genomic_DNA"/>
</dbReference>